<keyword evidence="2" id="KW-1185">Reference proteome</keyword>
<evidence type="ECO:0000313" key="2">
    <source>
        <dbReference type="Proteomes" id="UP001055879"/>
    </source>
</evidence>
<accession>A0ACB9AWU6</accession>
<reference evidence="2" key="1">
    <citation type="journal article" date="2022" name="Mol. Ecol. Resour.">
        <title>The genomes of chicory, endive, great burdock and yacon provide insights into Asteraceae palaeo-polyploidization history and plant inulin production.</title>
        <authorList>
            <person name="Fan W."/>
            <person name="Wang S."/>
            <person name="Wang H."/>
            <person name="Wang A."/>
            <person name="Jiang F."/>
            <person name="Liu H."/>
            <person name="Zhao H."/>
            <person name="Xu D."/>
            <person name="Zhang Y."/>
        </authorList>
    </citation>
    <scope>NUCLEOTIDE SEQUENCE [LARGE SCALE GENOMIC DNA]</scope>
    <source>
        <strain evidence="2">cv. Niubang</strain>
    </source>
</reference>
<protein>
    <submittedName>
        <fullName evidence="1">Uncharacterized protein</fullName>
    </submittedName>
</protein>
<name>A0ACB9AWU6_ARCLA</name>
<reference evidence="1 2" key="2">
    <citation type="journal article" date="2022" name="Mol. Ecol. Resour.">
        <title>The genomes of chicory, endive, great burdock and yacon provide insights into Asteraceae paleo-polyploidization history and plant inulin production.</title>
        <authorList>
            <person name="Fan W."/>
            <person name="Wang S."/>
            <person name="Wang H."/>
            <person name="Wang A."/>
            <person name="Jiang F."/>
            <person name="Liu H."/>
            <person name="Zhao H."/>
            <person name="Xu D."/>
            <person name="Zhang Y."/>
        </authorList>
    </citation>
    <scope>NUCLEOTIDE SEQUENCE [LARGE SCALE GENOMIC DNA]</scope>
    <source>
        <strain evidence="2">cv. Niubang</strain>
    </source>
</reference>
<evidence type="ECO:0000313" key="1">
    <source>
        <dbReference type="EMBL" id="KAI3714559.1"/>
    </source>
</evidence>
<dbReference type="EMBL" id="CM042053">
    <property type="protein sequence ID" value="KAI3714559.1"/>
    <property type="molecule type" value="Genomic_DNA"/>
</dbReference>
<comment type="caution">
    <text evidence="1">The sequence shown here is derived from an EMBL/GenBank/DDBJ whole genome shotgun (WGS) entry which is preliminary data.</text>
</comment>
<gene>
    <name evidence="1" type="ORF">L6452_21515</name>
</gene>
<dbReference type="Proteomes" id="UP001055879">
    <property type="component" value="Linkage Group LG07"/>
</dbReference>
<organism evidence="1 2">
    <name type="scientific">Arctium lappa</name>
    <name type="common">Greater burdock</name>
    <name type="synonym">Lappa major</name>
    <dbReference type="NCBI Taxonomy" id="4217"/>
    <lineage>
        <taxon>Eukaryota</taxon>
        <taxon>Viridiplantae</taxon>
        <taxon>Streptophyta</taxon>
        <taxon>Embryophyta</taxon>
        <taxon>Tracheophyta</taxon>
        <taxon>Spermatophyta</taxon>
        <taxon>Magnoliopsida</taxon>
        <taxon>eudicotyledons</taxon>
        <taxon>Gunneridae</taxon>
        <taxon>Pentapetalae</taxon>
        <taxon>asterids</taxon>
        <taxon>campanulids</taxon>
        <taxon>Asterales</taxon>
        <taxon>Asteraceae</taxon>
        <taxon>Carduoideae</taxon>
        <taxon>Cardueae</taxon>
        <taxon>Arctiinae</taxon>
        <taxon>Arctium</taxon>
    </lineage>
</organism>
<sequence>MAAADSSTTTAANANQNPDQFSGTEQKKIIIENNCGEKLVGLLHETGSKGIVIVCHGYQCTKDHSLIVDLAFALEKQGISAFRFDFSGNGESEGSFQFANYHKEADDLHEVVRHFTKANRLVSAIIGHSKGGDVVLLYASLHRDVQTVVNVSGRYSLDRGLEQRLGDNYLERAKRDGYIDVKSKTGEVLFRVTEDNLMERLNTNMHEAGLKIDKDCRVLTVHGSADDIIPVEDASEFDKIIKNHEVRIIEGANHVFSRHRNELVSAVLPFVKDGIRSDGKQ</sequence>
<proteinExistence type="predicted"/>